<evidence type="ECO:0000313" key="5">
    <source>
        <dbReference type="Proteomes" id="UP000191820"/>
    </source>
</evidence>
<protein>
    <recommendedName>
        <fullName evidence="3">DUF4097 domain-containing protein</fullName>
    </recommendedName>
</protein>
<accession>A0ABM6JMK3</accession>
<evidence type="ECO:0000256" key="1">
    <source>
        <dbReference type="SAM" id="MobiDB-lite"/>
    </source>
</evidence>
<evidence type="ECO:0000256" key="2">
    <source>
        <dbReference type="SAM" id="SignalP"/>
    </source>
</evidence>
<gene>
    <name evidence="4" type="ORF">SJ2017_3283</name>
</gene>
<keyword evidence="5" id="KW-1185">Reference proteome</keyword>
<feature type="compositionally biased region" description="Polar residues" evidence="1">
    <location>
        <begin position="292"/>
        <end position="313"/>
    </location>
</feature>
<name>A0ABM6JMK3_9GAMM</name>
<proteinExistence type="predicted"/>
<evidence type="ECO:0000313" key="4">
    <source>
        <dbReference type="EMBL" id="ARD23543.1"/>
    </source>
</evidence>
<sequence length="319" mass="34854">MNTKLNHLFSRIVIGCSVLLTPLMAQAIEQIDREMTVPANPQVELKVQRGKVEIVGWDKDIISVKGHLDELSQGFIFEQKGNEIVIEDKLPSSYRGNNKQGSNLVIRIPTNLMLEAEGVSADYEVEKLNGKIQLSLVSGSMEVEETEGEIKLNTVSGDIKADELNGKIELETVSGDIKDKNIQGKVQYRLVSGELESENNRVTDLAIDQVSGDIEGSFTSAQKVKIVTVSGDIEVKLSDAVSKVVFDTVSGDIDVRFSAMPNLSFEIDGGPGGRIDNRLTSDKPMKTKYTSRESIQFKTQQGDGSFNASTVSGKVSLEK</sequence>
<dbReference type="InterPro" id="IPR025164">
    <property type="entry name" value="Toastrack_DUF4097"/>
</dbReference>
<keyword evidence="2" id="KW-0732">Signal</keyword>
<feature type="signal peptide" evidence="2">
    <location>
        <begin position="1"/>
        <end position="27"/>
    </location>
</feature>
<feature type="compositionally biased region" description="Basic and acidic residues" evidence="1">
    <location>
        <begin position="275"/>
        <end position="285"/>
    </location>
</feature>
<dbReference type="Proteomes" id="UP000191820">
    <property type="component" value="Chromosome"/>
</dbReference>
<feature type="chain" id="PRO_5046809173" description="DUF4097 domain-containing protein" evidence="2">
    <location>
        <begin position="28"/>
        <end position="319"/>
    </location>
</feature>
<dbReference type="EMBL" id="CP020472">
    <property type="protein sequence ID" value="ARD23543.1"/>
    <property type="molecule type" value="Genomic_DNA"/>
</dbReference>
<dbReference type="RefSeq" id="WP_080916498.1">
    <property type="nucleotide sequence ID" value="NZ_CP020472.1"/>
</dbReference>
<organism evidence="4 5">
    <name type="scientific">Shewanella japonica</name>
    <dbReference type="NCBI Taxonomy" id="93973"/>
    <lineage>
        <taxon>Bacteria</taxon>
        <taxon>Pseudomonadati</taxon>
        <taxon>Pseudomonadota</taxon>
        <taxon>Gammaproteobacteria</taxon>
        <taxon>Alteromonadales</taxon>
        <taxon>Shewanellaceae</taxon>
        <taxon>Shewanella</taxon>
    </lineage>
</organism>
<reference evidence="4 5" key="1">
    <citation type="submission" date="2017-03" db="EMBL/GenBank/DDBJ databases">
        <title>Genome sequencing of Shewanella japonica KCTC 22435.</title>
        <authorList>
            <person name="Kim K.M."/>
        </authorList>
    </citation>
    <scope>NUCLEOTIDE SEQUENCE [LARGE SCALE GENOMIC DNA]</scope>
    <source>
        <strain evidence="4 5">KCTC 22435</strain>
    </source>
</reference>
<feature type="region of interest" description="Disordered" evidence="1">
    <location>
        <begin position="270"/>
        <end position="319"/>
    </location>
</feature>
<feature type="domain" description="DUF4097" evidence="3">
    <location>
        <begin position="44"/>
        <end position="317"/>
    </location>
</feature>
<evidence type="ECO:0000259" key="3">
    <source>
        <dbReference type="Pfam" id="PF13349"/>
    </source>
</evidence>
<dbReference type="Pfam" id="PF13349">
    <property type="entry name" value="DUF4097"/>
    <property type="match status" value="1"/>
</dbReference>